<reference evidence="1" key="1">
    <citation type="submission" date="2014-12" db="EMBL/GenBank/DDBJ databases">
        <title>Insight into the proteome of Arion vulgaris.</title>
        <authorList>
            <person name="Aradska J."/>
            <person name="Bulat T."/>
            <person name="Smidak R."/>
            <person name="Sarate P."/>
            <person name="Gangsoo J."/>
            <person name="Sialana F."/>
            <person name="Bilban M."/>
            <person name="Lubec G."/>
        </authorList>
    </citation>
    <scope>NUCLEOTIDE SEQUENCE</scope>
    <source>
        <tissue evidence="1">Skin</tissue>
    </source>
</reference>
<accession>A0A0B6ZWA5</accession>
<evidence type="ECO:0000313" key="1">
    <source>
        <dbReference type="EMBL" id="CEK72101.1"/>
    </source>
</evidence>
<sequence length="52" mass="5876">MYHVQGRHSGPLVLNTGDVESLMVSSSRTVARKIETISTQMSSFEFFLFCFC</sequence>
<gene>
    <name evidence="1" type="primary">ORF81070</name>
</gene>
<organism evidence="1">
    <name type="scientific">Arion vulgaris</name>
    <dbReference type="NCBI Taxonomy" id="1028688"/>
    <lineage>
        <taxon>Eukaryota</taxon>
        <taxon>Metazoa</taxon>
        <taxon>Spiralia</taxon>
        <taxon>Lophotrochozoa</taxon>
        <taxon>Mollusca</taxon>
        <taxon>Gastropoda</taxon>
        <taxon>Heterobranchia</taxon>
        <taxon>Euthyneura</taxon>
        <taxon>Panpulmonata</taxon>
        <taxon>Eupulmonata</taxon>
        <taxon>Stylommatophora</taxon>
        <taxon>Helicina</taxon>
        <taxon>Arionoidea</taxon>
        <taxon>Arionidae</taxon>
        <taxon>Arion</taxon>
    </lineage>
</organism>
<feature type="non-terminal residue" evidence="1">
    <location>
        <position position="52"/>
    </location>
</feature>
<name>A0A0B6ZWA5_9EUPU</name>
<proteinExistence type="predicted"/>
<protein>
    <submittedName>
        <fullName evidence="1">Uncharacterized protein</fullName>
    </submittedName>
</protein>
<dbReference type="AlphaFoldDB" id="A0A0B6ZWA5"/>
<dbReference type="EMBL" id="HACG01025236">
    <property type="protein sequence ID" value="CEK72101.1"/>
    <property type="molecule type" value="Transcribed_RNA"/>
</dbReference>